<dbReference type="Gene3D" id="3.90.1750.20">
    <property type="entry name" value="Putative Large Serine Recombinase, Chain B, Domain 2"/>
    <property type="match status" value="1"/>
</dbReference>
<dbReference type="InterPro" id="IPR025378">
    <property type="entry name" value="DUF4368"/>
</dbReference>
<dbReference type="GO" id="GO:0003677">
    <property type="term" value="F:DNA binding"/>
    <property type="evidence" value="ECO:0007669"/>
    <property type="project" value="InterPro"/>
</dbReference>
<evidence type="ECO:0000313" key="3">
    <source>
        <dbReference type="EMBL" id="SHI10413.1"/>
    </source>
</evidence>
<dbReference type="PROSITE" id="PS51736">
    <property type="entry name" value="RECOMBINASES_3"/>
    <property type="match status" value="1"/>
</dbReference>
<feature type="domain" description="Recombinase" evidence="2">
    <location>
        <begin position="172"/>
        <end position="315"/>
    </location>
</feature>
<proteinExistence type="predicted"/>
<dbReference type="Pfam" id="PF07508">
    <property type="entry name" value="Recombinase"/>
    <property type="match status" value="1"/>
</dbReference>
<dbReference type="InterPro" id="IPR050639">
    <property type="entry name" value="SSR_resolvase"/>
</dbReference>
<dbReference type="Pfam" id="PF13408">
    <property type="entry name" value="Zn_ribbon_recom"/>
    <property type="match status" value="1"/>
</dbReference>
<accession>A0A1M5YFX9</accession>
<evidence type="ECO:0000259" key="2">
    <source>
        <dbReference type="PROSITE" id="PS51737"/>
    </source>
</evidence>
<dbReference type="InterPro" id="IPR025827">
    <property type="entry name" value="Zn_ribbon_recom_dom"/>
</dbReference>
<dbReference type="Pfam" id="PF00239">
    <property type="entry name" value="Resolvase"/>
    <property type="match status" value="1"/>
</dbReference>
<gene>
    <name evidence="3" type="ORF">SAMN02745823_02444</name>
</gene>
<reference evidence="3 4" key="1">
    <citation type="submission" date="2016-11" db="EMBL/GenBank/DDBJ databases">
        <authorList>
            <person name="Jaros S."/>
            <person name="Januszkiewicz K."/>
            <person name="Wedrychowicz H."/>
        </authorList>
    </citation>
    <scope>NUCLEOTIDE SEQUENCE [LARGE SCALE GENOMIC DNA]</scope>
    <source>
        <strain evidence="3 4">DSM 10068</strain>
    </source>
</reference>
<dbReference type="RefSeq" id="WP_242941199.1">
    <property type="nucleotide sequence ID" value="NZ_FQXV01000008.1"/>
</dbReference>
<organism evidence="3 4">
    <name type="scientific">Sporobacter termitidis DSM 10068</name>
    <dbReference type="NCBI Taxonomy" id="1123282"/>
    <lineage>
        <taxon>Bacteria</taxon>
        <taxon>Bacillati</taxon>
        <taxon>Bacillota</taxon>
        <taxon>Clostridia</taxon>
        <taxon>Eubacteriales</taxon>
        <taxon>Oscillospiraceae</taxon>
        <taxon>Sporobacter</taxon>
    </lineage>
</organism>
<dbReference type="GO" id="GO:0000150">
    <property type="term" value="F:DNA strand exchange activity"/>
    <property type="evidence" value="ECO:0007669"/>
    <property type="project" value="InterPro"/>
</dbReference>
<dbReference type="CDD" id="cd03770">
    <property type="entry name" value="SR_TndX_transposase"/>
    <property type="match status" value="1"/>
</dbReference>
<dbReference type="Proteomes" id="UP000183995">
    <property type="component" value="Unassembled WGS sequence"/>
</dbReference>
<dbReference type="STRING" id="1123282.SAMN02745823_02444"/>
<keyword evidence="4" id="KW-1185">Reference proteome</keyword>
<dbReference type="Pfam" id="PF14287">
    <property type="entry name" value="DUF4368"/>
    <property type="match status" value="1"/>
</dbReference>
<evidence type="ECO:0000259" key="1">
    <source>
        <dbReference type="PROSITE" id="PS51736"/>
    </source>
</evidence>
<dbReference type="PANTHER" id="PTHR30461">
    <property type="entry name" value="DNA-INVERTASE FROM LAMBDOID PROPHAGE"/>
    <property type="match status" value="1"/>
</dbReference>
<dbReference type="InterPro" id="IPR038109">
    <property type="entry name" value="DNA_bind_recomb_sf"/>
</dbReference>
<protein>
    <submittedName>
        <fullName evidence="3">Site-specific DNA recombinase</fullName>
    </submittedName>
</protein>
<dbReference type="InterPro" id="IPR011109">
    <property type="entry name" value="DNA_bind_recombinase_dom"/>
</dbReference>
<dbReference type="SUPFAM" id="SSF53041">
    <property type="entry name" value="Resolvase-like"/>
    <property type="match status" value="1"/>
</dbReference>
<name>A0A1M5YFX9_9FIRM</name>
<evidence type="ECO:0000313" key="4">
    <source>
        <dbReference type="Proteomes" id="UP000183995"/>
    </source>
</evidence>
<dbReference type="InterPro" id="IPR036162">
    <property type="entry name" value="Resolvase-like_N_sf"/>
</dbReference>
<dbReference type="AlphaFoldDB" id="A0A1M5YFX9"/>
<dbReference type="PROSITE" id="PS51737">
    <property type="entry name" value="RECOMBINASE_DNA_BIND"/>
    <property type="match status" value="1"/>
</dbReference>
<dbReference type="InterPro" id="IPR006119">
    <property type="entry name" value="Resolv_N"/>
</dbReference>
<dbReference type="PANTHER" id="PTHR30461:SF23">
    <property type="entry name" value="DNA RECOMBINASE-RELATED"/>
    <property type="match status" value="1"/>
</dbReference>
<feature type="domain" description="Resolvase/invertase-type recombinase catalytic" evidence="1">
    <location>
        <begin position="16"/>
        <end position="168"/>
    </location>
</feature>
<dbReference type="EMBL" id="FQXV01000008">
    <property type="protein sequence ID" value="SHI10413.1"/>
    <property type="molecule type" value="Genomic_DNA"/>
</dbReference>
<dbReference type="Gene3D" id="3.40.50.1390">
    <property type="entry name" value="Resolvase, N-terminal catalytic domain"/>
    <property type="match status" value="1"/>
</dbReference>
<dbReference type="SMART" id="SM00857">
    <property type="entry name" value="Resolvase"/>
    <property type="match status" value="1"/>
</dbReference>
<sequence>MRADARRGPPAPGLYHAALYMRLSKDDDGTLESASIATQRKMLRTYADENAYTIAGEYIDDGWSGTNFDRPDFKRMIADIEARKINMVITKDFSRLGRDYITAGQYTEMYFPEHNVRYIAINDGYDSTNPFNDIAPFKHVINEMYARDTSKKIRSAFQTKMLEGSYIGNFAPYGYKKDPDNKNHLIIDYEAAAVVREIFQMAVAGNRPSEIAAQLNQSGIASPVMYRCRARPNLDPNSYTTRREWTPSTICKLLANVVYLGHTAQGKTSKPSFKSKTAFRKPRDEWYIVENTHEPLVTQDMFDLVRKRSVSRRNEPKTGFQNVFSGIAKCADCGGNMSTTGSRKKGSPYNLVCGRYKLYGSKECSNHFIDYELLYQSVLSEVKEMLKLSEKDKKQVLADMEKARRSEKANETDHEMVKLLKTLKARDEELDALIRRLYEDNVSGKISDERFTKLNAAYEAEQRQVGQKIKLLKKPAVEETSDKESRRRFMELLDGLADISELTPNLVKRLIDRVEVGQGGYEQTPEGKKKRQTVRIFWRFVGELSA</sequence>